<dbReference type="Gene3D" id="2.60.120.560">
    <property type="entry name" value="Exo-inulinase, domain 1"/>
    <property type="match status" value="2"/>
</dbReference>
<feature type="signal peptide" evidence="1">
    <location>
        <begin position="1"/>
        <end position="21"/>
    </location>
</feature>
<dbReference type="InterPro" id="IPR010496">
    <property type="entry name" value="AL/BT2_dom"/>
</dbReference>
<dbReference type="RefSeq" id="WP_166580289.1">
    <property type="nucleotide sequence ID" value="NZ_JASHIF010000030.1"/>
</dbReference>
<feature type="domain" description="3-keto-alpha-glucoside-1,2-lyase/3-keto-2-hydroxy-glucal hydratase" evidence="2">
    <location>
        <begin position="243"/>
        <end position="451"/>
    </location>
</feature>
<name>A0ABT6YH38_9BACT</name>
<evidence type="ECO:0000259" key="2">
    <source>
        <dbReference type="Pfam" id="PF06439"/>
    </source>
</evidence>
<organism evidence="3 4">
    <name type="scientific">Flectobacillus roseus</name>
    <dbReference type="NCBI Taxonomy" id="502259"/>
    <lineage>
        <taxon>Bacteria</taxon>
        <taxon>Pseudomonadati</taxon>
        <taxon>Bacteroidota</taxon>
        <taxon>Cytophagia</taxon>
        <taxon>Cytophagales</taxon>
        <taxon>Flectobacillaceae</taxon>
        <taxon>Flectobacillus</taxon>
    </lineage>
</organism>
<sequence length="455" mass="50995">MVQKFINGCLLVCALTFTANAQKEKWTSLFDGKTLKGWKQLGGQAKYEVKNGEIVGTTVSGTPNSFLCTEKEYGDFVFEVELNVAEGMNSGIQFRSLSKPDYQNGRVHGYQMEVDPSDRAWSGGLYDEGRRDWLYIPNINPAGQKAFKRGGQWNKYRVEAIGNVIRTWINDIPVACLIDDVTDKGFIALQVHSIGKDQAPGQQIRWRNIRIQTGADIHPHPADSTPVINLTLNTLSEQEKSQGFKLLFNGKDFTGWRGVHQDKMPTIHWKVIDGAINVSPSDGSETGNDIVATEQYGAFELTFEFKLSDGANAGVKYFVNEDFDSNGKSGVGLEFQVLDDEKHPDAKMGAVGNRTLGSLYDLIPSYKPDKRFQRKIGDWNQGRIIVYPNNIVQHWLNGFKVVEYERGSNIFKALVARSKYAKYDGFGMGKTGNILLQDHGDNVSFRNLKIRTIEK</sequence>
<proteinExistence type="predicted"/>
<keyword evidence="1" id="KW-0732">Signal</keyword>
<dbReference type="Pfam" id="PF06439">
    <property type="entry name" value="3keto-disac_hyd"/>
    <property type="match status" value="2"/>
</dbReference>
<keyword evidence="4" id="KW-1185">Reference proteome</keyword>
<gene>
    <name evidence="3" type="ORF">QM524_24870</name>
</gene>
<protein>
    <submittedName>
        <fullName evidence="3">DUF1080 domain-containing protein</fullName>
    </submittedName>
</protein>
<feature type="chain" id="PRO_5046744036" evidence="1">
    <location>
        <begin position="22"/>
        <end position="455"/>
    </location>
</feature>
<dbReference type="EMBL" id="JASHIF010000030">
    <property type="protein sequence ID" value="MDI9862481.1"/>
    <property type="molecule type" value="Genomic_DNA"/>
</dbReference>
<evidence type="ECO:0000256" key="1">
    <source>
        <dbReference type="SAM" id="SignalP"/>
    </source>
</evidence>
<accession>A0ABT6YH38</accession>
<dbReference type="Proteomes" id="UP001236507">
    <property type="component" value="Unassembled WGS sequence"/>
</dbReference>
<evidence type="ECO:0000313" key="3">
    <source>
        <dbReference type="EMBL" id="MDI9862481.1"/>
    </source>
</evidence>
<reference evidence="3 4" key="1">
    <citation type="submission" date="2023-05" db="EMBL/GenBank/DDBJ databases">
        <title>Novel species of genus Flectobacillus isolated from stream in China.</title>
        <authorList>
            <person name="Lu H."/>
        </authorList>
    </citation>
    <scope>NUCLEOTIDE SEQUENCE [LARGE SCALE GENOMIC DNA]</scope>
    <source>
        <strain evidence="3 4">KCTC 42575</strain>
    </source>
</reference>
<comment type="caution">
    <text evidence="3">The sequence shown here is derived from an EMBL/GenBank/DDBJ whole genome shotgun (WGS) entry which is preliminary data.</text>
</comment>
<feature type="domain" description="3-keto-alpha-glucoside-1,2-lyase/3-keto-2-hydroxy-glucal hydratase" evidence="2">
    <location>
        <begin position="25"/>
        <end position="212"/>
    </location>
</feature>
<evidence type="ECO:0000313" key="4">
    <source>
        <dbReference type="Proteomes" id="UP001236507"/>
    </source>
</evidence>